<evidence type="ECO:0000256" key="1">
    <source>
        <dbReference type="ARBA" id="ARBA00001911"/>
    </source>
</evidence>
<evidence type="ECO:0000256" key="3">
    <source>
        <dbReference type="ARBA" id="ARBA00023027"/>
    </source>
</evidence>
<evidence type="ECO:0000256" key="2">
    <source>
        <dbReference type="ARBA" id="ARBA00022793"/>
    </source>
</evidence>
<dbReference type="InterPro" id="IPR044516">
    <property type="entry name" value="UXS-like"/>
</dbReference>
<dbReference type="PANTHER" id="PTHR43078:SF6">
    <property type="entry name" value="UDP-GLUCURONIC ACID DECARBOXYLASE 1"/>
    <property type="match status" value="1"/>
</dbReference>
<dbReference type="GO" id="GO:0070403">
    <property type="term" value="F:NAD+ binding"/>
    <property type="evidence" value="ECO:0007669"/>
    <property type="project" value="InterPro"/>
</dbReference>
<dbReference type="GO" id="GO:0042732">
    <property type="term" value="P:D-xylose metabolic process"/>
    <property type="evidence" value="ECO:0007669"/>
    <property type="project" value="InterPro"/>
</dbReference>
<dbReference type="Gene3D" id="3.40.50.720">
    <property type="entry name" value="NAD(P)-binding Rossmann-like Domain"/>
    <property type="match status" value="1"/>
</dbReference>
<accession>A0A6J7U8U4</accession>
<dbReference type="InterPro" id="IPR001509">
    <property type="entry name" value="Epimerase_deHydtase"/>
</dbReference>
<sequence>MEMVLEDDIKEIYKSIETSIKNMHGKTVLVTGAAGFLGRYFMSLLTYSNQIYSGKPIIIIALDNYITSGKPAGNNILRDDKNVEWIVGDASIGSQLPNKFDFIIHTAGIASPEHYRANPLLTIDVTINVTKALLERAKTDKSRMLFFSSSEIYGDPFPEFVPTNEDYRGNVSTRGPRACYDESKRLGETLCWIYQTYFDVHVCVARPFNVYGPGMMPKDYRVLPNFAAQIAKNEPLKIYGSGNQTRTFCYISDAITGFMKILLDSKTPDVFNVGNPKPEVSMIELSEIIKKVLKKDIKVELIQYPSTYPADEPNRRCPDISRISNELNFEPKVEIEDGLQRFFTWTKDNYTSEIL</sequence>
<evidence type="ECO:0000256" key="4">
    <source>
        <dbReference type="ARBA" id="ARBA00023239"/>
    </source>
</evidence>
<dbReference type="EMBL" id="CAFBQQ010000056">
    <property type="protein sequence ID" value="CAB5062914.1"/>
    <property type="molecule type" value="Genomic_DNA"/>
</dbReference>
<keyword evidence="2" id="KW-0210">Decarboxylase</keyword>
<keyword evidence="3" id="KW-0520">NAD</keyword>
<gene>
    <name evidence="6" type="ORF">UFOPK4358_00480</name>
</gene>
<dbReference type="AlphaFoldDB" id="A0A6J7U8U4"/>
<organism evidence="6">
    <name type="scientific">freshwater metagenome</name>
    <dbReference type="NCBI Taxonomy" id="449393"/>
    <lineage>
        <taxon>unclassified sequences</taxon>
        <taxon>metagenomes</taxon>
        <taxon>ecological metagenomes</taxon>
    </lineage>
</organism>
<feature type="domain" description="NAD-dependent epimerase/dehydratase" evidence="5">
    <location>
        <begin position="28"/>
        <end position="274"/>
    </location>
</feature>
<protein>
    <submittedName>
        <fullName evidence="6">Unannotated protein</fullName>
    </submittedName>
</protein>
<dbReference type="GO" id="GO:0048040">
    <property type="term" value="F:UDP-glucuronate decarboxylase activity"/>
    <property type="evidence" value="ECO:0007669"/>
    <property type="project" value="TreeGrafter"/>
</dbReference>
<evidence type="ECO:0000259" key="5">
    <source>
        <dbReference type="Pfam" id="PF01370"/>
    </source>
</evidence>
<proteinExistence type="predicted"/>
<comment type="cofactor">
    <cofactor evidence="1">
        <name>NAD(+)</name>
        <dbReference type="ChEBI" id="CHEBI:57540"/>
    </cofactor>
</comment>
<dbReference type="InterPro" id="IPR036291">
    <property type="entry name" value="NAD(P)-bd_dom_sf"/>
</dbReference>
<dbReference type="Pfam" id="PF01370">
    <property type="entry name" value="Epimerase"/>
    <property type="match status" value="1"/>
</dbReference>
<name>A0A6J7U8U4_9ZZZZ</name>
<dbReference type="PANTHER" id="PTHR43078">
    <property type="entry name" value="UDP-GLUCURONIC ACID DECARBOXYLASE-RELATED"/>
    <property type="match status" value="1"/>
</dbReference>
<dbReference type="SUPFAM" id="SSF51735">
    <property type="entry name" value="NAD(P)-binding Rossmann-fold domains"/>
    <property type="match status" value="1"/>
</dbReference>
<evidence type="ECO:0000313" key="6">
    <source>
        <dbReference type="EMBL" id="CAB5062914.1"/>
    </source>
</evidence>
<keyword evidence="4" id="KW-0456">Lyase</keyword>
<dbReference type="GO" id="GO:0005737">
    <property type="term" value="C:cytoplasm"/>
    <property type="evidence" value="ECO:0007669"/>
    <property type="project" value="TreeGrafter"/>
</dbReference>
<reference evidence="6" key="1">
    <citation type="submission" date="2020-05" db="EMBL/GenBank/DDBJ databases">
        <authorList>
            <person name="Chiriac C."/>
            <person name="Salcher M."/>
            <person name="Ghai R."/>
            <person name="Kavagutti S V."/>
        </authorList>
    </citation>
    <scope>NUCLEOTIDE SEQUENCE</scope>
</reference>